<dbReference type="eggNOG" id="COG0583">
    <property type="taxonomic scope" value="Bacteria"/>
</dbReference>
<reference evidence="6" key="1">
    <citation type="submission" date="2012-02" db="EMBL/GenBank/DDBJ databases">
        <title>The complete genome of Solitalea canadensis DSM 3403.</title>
        <authorList>
            <consortium name="US DOE Joint Genome Institute (JGI-PGF)"/>
            <person name="Lucas S."/>
            <person name="Copeland A."/>
            <person name="Lapidus A."/>
            <person name="Glavina del Rio T."/>
            <person name="Dalin E."/>
            <person name="Tice H."/>
            <person name="Bruce D."/>
            <person name="Goodwin L."/>
            <person name="Pitluck S."/>
            <person name="Peters L."/>
            <person name="Ovchinnikova G."/>
            <person name="Lu M."/>
            <person name="Kyrpides N."/>
            <person name="Mavromatis K."/>
            <person name="Ivanova N."/>
            <person name="Brettin T."/>
            <person name="Detter J.C."/>
            <person name="Han C."/>
            <person name="Larimer F."/>
            <person name="Land M."/>
            <person name="Hauser L."/>
            <person name="Markowitz V."/>
            <person name="Cheng J.-F."/>
            <person name="Hugenholtz P."/>
            <person name="Woyke T."/>
            <person name="Wu D."/>
            <person name="Spring S."/>
            <person name="Schroeder M."/>
            <person name="Kopitz M."/>
            <person name="Brambilla E."/>
            <person name="Klenk H.-P."/>
            <person name="Eisen J.A."/>
        </authorList>
    </citation>
    <scope>NUCLEOTIDE SEQUENCE</scope>
    <source>
        <strain evidence="6">DSM 3403</strain>
    </source>
</reference>
<dbReference type="PANTHER" id="PTHR30346">
    <property type="entry name" value="TRANSCRIPTIONAL DUAL REGULATOR HCAR-RELATED"/>
    <property type="match status" value="1"/>
</dbReference>
<dbReference type="STRING" id="929556.Solca_0235"/>
<dbReference type="InterPro" id="IPR005119">
    <property type="entry name" value="LysR_subst-bd"/>
</dbReference>
<dbReference type="Pfam" id="PF00126">
    <property type="entry name" value="HTH_1"/>
    <property type="match status" value="1"/>
</dbReference>
<dbReference type="CDD" id="cd08414">
    <property type="entry name" value="PBP2_LTTR_aromatics_like"/>
    <property type="match status" value="1"/>
</dbReference>
<dbReference type="OrthoDB" id="9803735at2"/>
<dbReference type="FunFam" id="1.10.10.10:FF:000001">
    <property type="entry name" value="LysR family transcriptional regulator"/>
    <property type="match status" value="1"/>
</dbReference>
<dbReference type="GO" id="GO:0032993">
    <property type="term" value="C:protein-DNA complex"/>
    <property type="evidence" value="ECO:0007669"/>
    <property type="project" value="TreeGrafter"/>
</dbReference>
<keyword evidence="2" id="KW-0805">Transcription regulation</keyword>
<dbReference type="InterPro" id="IPR036390">
    <property type="entry name" value="WH_DNA-bd_sf"/>
</dbReference>
<dbReference type="Gene3D" id="3.40.190.10">
    <property type="entry name" value="Periplasmic binding protein-like II"/>
    <property type="match status" value="2"/>
</dbReference>
<evidence type="ECO:0000313" key="7">
    <source>
        <dbReference type="Proteomes" id="UP000007590"/>
    </source>
</evidence>
<dbReference type="GO" id="GO:0003677">
    <property type="term" value="F:DNA binding"/>
    <property type="evidence" value="ECO:0007669"/>
    <property type="project" value="UniProtKB-KW"/>
</dbReference>
<gene>
    <name evidence="6" type="ordered locus">Solca_0235</name>
</gene>
<evidence type="ECO:0000259" key="5">
    <source>
        <dbReference type="PROSITE" id="PS50931"/>
    </source>
</evidence>
<dbReference type="PANTHER" id="PTHR30346:SF17">
    <property type="entry name" value="LYSR FAMILY TRANSCRIPTIONAL REGULATOR"/>
    <property type="match status" value="1"/>
</dbReference>
<organism evidence="6 7">
    <name type="scientific">Solitalea canadensis (strain ATCC 29591 / DSM 3403 / JCM 21819 / LMG 8368 / NBRC 15130 / NCIMB 12057 / USAM 9D)</name>
    <name type="common">Flexibacter canadensis</name>
    <dbReference type="NCBI Taxonomy" id="929556"/>
    <lineage>
        <taxon>Bacteria</taxon>
        <taxon>Pseudomonadati</taxon>
        <taxon>Bacteroidota</taxon>
        <taxon>Sphingobacteriia</taxon>
        <taxon>Sphingobacteriales</taxon>
        <taxon>Sphingobacteriaceae</taxon>
        <taxon>Solitalea</taxon>
    </lineage>
</organism>
<keyword evidence="7" id="KW-1185">Reference proteome</keyword>
<evidence type="ECO:0000256" key="3">
    <source>
        <dbReference type="ARBA" id="ARBA00023125"/>
    </source>
</evidence>
<dbReference type="AlphaFoldDB" id="H8KNW9"/>
<dbReference type="SUPFAM" id="SSF46785">
    <property type="entry name" value="Winged helix' DNA-binding domain"/>
    <property type="match status" value="1"/>
</dbReference>
<accession>H8KNW9</accession>
<dbReference type="KEGG" id="scn:Solca_0235"/>
<dbReference type="Proteomes" id="UP000007590">
    <property type="component" value="Chromosome"/>
</dbReference>
<dbReference type="PROSITE" id="PS50931">
    <property type="entry name" value="HTH_LYSR"/>
    <property type="match status" value="1"/>
</dbReference>
<evidence type="ECO:0000256" key="4">
    <source>
        <dbReference type="ARBA" id="ARBA00023163"/>
    </source>
</evidence>
<dbReference type="GO" id="GO:0003700">
    <property type="term" value="F:DNA-binding transcription factor activity"/>
    <property type="evidence" value="ECO:0007669"/>
    <property type="project" value="InterPro"/>
</dbReference>
<comment type="similarity">
    <text evidence="1">Belongs to the LysR transcriptional regulatory family.</text>
</comment>
<dbReference type="EMBL" id="CP003349">
    <property type="protein sequence ID" value="AFD05380.1"/>
    <property type="molecule type" value="Genomic_DNA"/>
</dbReference>
<sequence length="291" mass="32737">MELRHLTYFMKLAEELHYGKASEKLFIAQPALSRQIKELENELDVVLFDRNKRKVVLTAAGMYLYKQSSNLFSQLTETKRELKRIHNGEVGLLRIGYVATAMYSVLPESLSTLKNEREDLQLRIAEMTTLGQVQAVKNGTIDVGFVRCPLNDQSVKKHIVLRESFTLVMPANHPLANAVGKDLSVLKNEPFVFFPRTANTGYFDQTISLCYQAGFSPNIQYEGTGSNILVQMVASGLGITILPSSIAGTKDERVKCIELDFTNEKAELAMIYDEKRLPEELRRMVLNAAGI</sequence>
<dbReference type="Gene3D" id="1.10.10.10">
    <property type="entry name" value="Winged helix-like DNA-binding domain superfamily/Winged helix DNA-binding domain"/>
    <property type="match status" value="1"/>
</dbReference>
<protein>
    <submittedName>
        <fullName evidence="6">Transcriptional regulator</fullName>
    </submittedName>
</protein>
<evidence type="ECO:0000256" key="2">
    <source>
        <dbReference type="ARBA" id="ARBA00023015"/>
    </source>
</evidence>
<dbReference type="InterPro" id="IPR036388">
    <property type="entry name" value="WH-like_DNA-bd_sf"/>
</dbReference>
<keyword evidence="4" id="KW-0804">Transcription</keyword>
<evidence type="ECO:0000313" key="6">
    <source>
        <dbReference type="EMBL" id="AFD05380.1"/>
    </source>
</evidence>
<dbReference type="InterPro" id="IPR000847">
    <property type="entry name" value="LysR_HTH_N"/>
</dbReference>
<dbReference type="Pfam" id="PF03466">
    <property type="entry name" value="LysR_substrate"/>
    <property type="match status" value="1"/>
</dbReference>
<proteinExistence type="inferred from homology"/>
<feature type="domain" description="HTH lysR-type" evidence="5">
    <location>
        <begin position="1"/>
        <end position="58"/>
    </location>
</feature>
<name>H8KNW9_SOLCM</name>
<dbReference type="HOGENOM" id="CLU_039613_6_4_10"/>
<dbReference type="RefSeq" id="WP_014678608.1">
    <property type="nucleotide sequence ID" value="NC_017770.1"/>
</dbReference>
<dbReference type="SUPFAM" id="SSF53850">
    <property type="entry name" value="Periplasmic binding protein-like II"/>
    <property type="match status" value="1"/>
</dbReference>
<evidence type="ECO:0000256" key="1">
    <source>
        <dbReference type="ARBA" id="ARBA00009437"/>
    </source>
</evidence>
<keyword evidence="3" id="KW-0238">DNA-binding</keyword>
<dbReference type="PRINTS" id="PR00039">
    <property type="entry name" value="HTHLYSR"/>
</dbReference>